<accession>A0ABP7KK19</accession>
<proteinExistence type="predicted"/>
<evidence type="ECO:0000256" key="1">
    <source>
        <dbReference type="SAM" id="MobiDB-lite"/>
    </source>
</evidence>
<reference evidence="3" key="1">
    <citation type="journal article" date="2019" name="Int. J. Syst. Evol. Microbiol.">
        <title>The Global Catalogue of Microorganisms (GCM) 10K type strain sequencing project: providing services to taxonomists for standard genome sequencing and annotation.</title>
        <authorList>
            <consortium name="The Broad Institute Genomics Platform"/>
            <consortium name="The Broad Institute Genome Sequencing Center for Infectious Disease"/>
            <person name="Wu L."/>
            <person name="Ma J."/>
        </authorList>
    </citation>
    <scope>NUCLEOTIDE SEQUENCE [LARGE SCALE GENOMIC DNA]</scope>
    <source>
        <strain evidence="3">JCM 16578</strain>
    </source>
</reference>
<keyword evidence="3" id="KW-1185">Reference proteome</keyword>
<name>A0ABP7KK19_9ACTN</name>
<dbReference type="Proteomes" id="UP001501563">
    <property type="component" value="Unassembled WGS sequence"/>
</dbReference>
<feature type="region of interest" description="Disordered" evidence="1">
    <location>
        <begin position="61"/>
        <end position="93"/>
    </location>
</feature>
<protein>
    <submittedName>
        <fullName evidence="2">Uncharacterized protein</fullName>
    </submittedName>
</protein>
<dbReference type="EMBL" id="BAAAZA010000015">
    <property type="protein sequence ID" value="GAA3878348.1"/>
    <property type="molecule type" value="Genomic_DNA"/>
</dbReference>
<evidence type="ECO:0000313" key="2">
    <source>
        <dbReference type="EMBL" id="GAA3878348.1"/>
    </source>
</evidence>
<gene>
    <name evidence="2" type="ORF">GCM10022207_51010</name>
</gene>
<evidence type="ECO:0000313" key="3">
    <source>
        <dbReference type="Proteomes" id="UP001501563"/>
    </source>
</evidence>
<sequence>MVDEVKSWFISPAADEDVPLTADASVADAWGPCECGSGMVFLKAPTLSDVRQEFGKRWSGSDPDYFKPRHPTFTAEGPSSKMPGSNSYADSAS</sequence>
<comment type="caution">
    <text evidence="2">The sequence shown here is derived from an EMBL/GenBank/DDBJ whole genome shotgun (WGS) entry which is preliminary data.</text>
</comment>
<organism evidence="2 3">
    <name type="scientific">Streptomyces lannensis</name>
    <dbReference type="NCBI Taxonomy" id="766498"/>
    <lineage>
        <taxon>Bacteria</taxon>
        <taxon>Bacillati</taxon>
        <taxon>Actinomycetota</taxon>
        <taxon>Actinomycetes</taxon>
        <taxon>Kitasatosporales</taxon>
        <taxon>Streptomycetaceae</taxon>
        <taxon>Streptomyces</taxon>
    </lineage>
</organism>
<feature type="compositionally biased region" description="Polar residues" evidence="1">
    <location>
        <begin position="82"/>
        <end position="93"/>
    </location>
</feature>